<sequence>MPSEHDTNIYPGAALIATGLALHGLCKGSLSASGSAAAWVVGYGHLAGPVKVFGVAMIAFYLIGSRATKVKAATKATLEDGPDPSKPGGNRNAVQVLSNSLPSLLAAIAYRLYASDASPLFQPGLGRQLIFAALGHFATCLGDTLASELGILSRSKPTHILTLAPVPPGTNGAVSPLGLAASAAGGTIMALVVALDLAIEDRAGSSWAAATQLLGFGTAAGLVGSLLDSLLGATLQRTLYSTTDGRVLTDLSSAERENAPGVVTIGPGINVLSNSAVNFICASVMAGVGYWVGGL</sequence>
<feature type="transmembrane region" description="Helical" evidence="6">
    <location>
        <begin position="12"/>
        <end position="30"/>
    </location>
</feature>
<protein>
    <submittedName>
        <fullName evidence="7">Protein PGR</fullName>
    </submittedName>
</protein>
<proteinExistence type="inferred from homology"/>
<dbReference type="InterPro" id="IPR002794">
    <property type="entry name" value="DUF92_TMEM19"/>
</dbReference>
<evidence type="ECO:0000256" key="5">
    <source>
        <dbReference type="ARBA" id="ARBA00023136"/>
    </source>
</evidence>
<dbReference type="AlphaFoldDB" id="A0AAF0Y373"/>
<feature type="transmembrane region" description="Helical" evidence="6">
    <location>
        <begin position="173"/>
        <end position="195"/>
    </location>
</feature>
<keyword evidence="3 6" id="KW-0812">Transmembrane</keyword>
<dbReference type="RefSeq" id="XP_062625239.1">
    <property type="nucleotide sequence ID" value="XM_062769255.1"/>
</dbReference>
<evidence type="ECO:0000256" key="4">
    <source>
        <dbReference type="ARBA" id="ARBA00022989"/>
    </source>
</evidence>
<keyword evidence="5 6" id="KW-0472">Membrane</keyword>
<comment type="similarity">
    <text evidence="2">Belongs to the TMEM19 family.</text>
</comment>
<dbReference type="PANTHER" id="PTHR13353">
    <property type="entry name" value="TRANSMEMBRANE PROTEIN 19"/>
    <property type="match status" value="1"/>
</dbReference>
<organism evidence="7 8">
    <name type="scientific">Vanrija pseudolonga</name>
    <dbReference type="NCBI Taxonomy" id="143232"/>
    <lineage>
        <taxon>Eukaryota</taxon>
        <taxon>Fungi</taxon>
        <taxon>Dikarya</taxon>
        <taxon>Basidiomycota</taxon>
        <taxon>Agaricomycotina</taxon>
        <taxon>Tremellomycetes</taxon>
        <taxon>Trichosporonales</taxon>
        <taxon>Trichosporonaceae</taxon>
        <taxon>Vanrija</taxon>
    </lineage>
</organism>
<dbReference type="GO" id="GO:0016020">
    <property type="term" value="C:membrane"/>
    <property type="evidence" value="ECO:0007669"/>
    <property type="project" value="UniProtKB-SubCell"/>
</dbReference>
<comment type="subcellular location">
    <subcellularLocation>
        <location evidence="1">Membrane</location>
        <topology evidence="1">Multi-pass membrane protein</topology>
    </subcellularLocation>
</comment>
<evidence type="ECO:0000313" key="8">
    <source>
        <dbReference type="Proteomes" id="UP000827549"/>
    </source>
</evidence>
<reference evidence="7" key="1">
    <citation type="submission" date="2023-10" db="EMBL/GenBank/DDBJ databases">
        <authorList>
            <person name="Noh H."/>
        </authorList>
    </citation>
    <scope>NUCLEOTIDE SEQUENCE</scope>
    <source>
        <strain evidence="7">DUCC4014</strain>
    </source>
</reference>
<dbReference type="EMBL" id="CP086715">
    <property type="protein sequence ID" value="WOO79207.1"/>
    <property type="molecule type" value="Genomic_DNA"/>
</dbReference>
<accession>A0AAF0Y373</accession>
<dbReference type="PANTHER" id="PTHR13353:SF5">
    <property type="entry name" value="TRANSMEMBRANE PROTEIN 19"/>
    <property type="match status" value="1"/>
</dbReference>
<dbReference type="GeneID" id="87805988"/>
<evidence type="ECO:0000256" key="3">
    <source>
        <dbReference type="ARBA" id="ARBA00022692"/>
    </source>
</evidence>
<evidence type="ECO:0000313" key="7">
    <source>
        <dbReference type="EMBL" id="WOO79207.1"/>
    </source>
</evidence>
<evidence type="ECO:0000256" key="2">
    <source>
        <dbReference type="ARBA" id="ARBA00009012"/>
    </source>
</evidence>
<keyword evidence="4 6" id="KW-1133">Transmembrane helix</keyword>
<evidence type="ECO:0000256" key="6">
    <source>
        <dbReference type="SAM" id="Phobius"/>
    </source>
</evidence>
<dbReference type="Pfam" id="PF01940">
    <property type="entry name" value="DUF92"/>
    <property type="match status" value="1"/>
</dbReference>
<feature type="transmembrane region" description="Helical" evidence="6">
    <location>
        <begin position="207"/>
        <end position="227"/>
    </location>
</feature>
<feature type="transmembrane region" description="Helical" evidence="6">
    <location>
        <begin position="36"/>
        <end position="63"/>
    </location>
</feature>
<feature type="transmembrane region" description="Helical" evidence="6">
    <location>
        <begin position="276"/>
        <end position="293"/>
    </location>
</feature>
<evidence type="ECO:0000256" key="1">
    <source>
        <dbReference type="ARBA" id="ARBA00004141"/>
    </source>
</evidence>
<name>A0AAF0Y373_9TREE</name>
<dbReference type="Proteomes" id="UP000827549">
    <property type="component" value="Chromosome 2"/>
</dbReference>
<gene>
    <name evidence="7" type="primary">PGR</name>
    <name evidence="7" type="ORF">LOC62_02G002741</name>
</gene>
<keyword evidence="8" id="KW-1185">Reference proteome</keyword>